<dbReference type="SMART" id="SM00471">
    <property type="entry name" value="HDc"/>
    <property type="match status" value="1"/>
</dbReference>
<gene>
    <name evidence="2" type="primary">yedJ</name>
    <name evidence="2" type="ORF">TEGL_31610</name>
</gene>
<dbReference type="CDD" id="cd00077">
    <property type="entry name" value="HDc"/>
    <property type="match status" value="1"/>
</dbReference>
<protein>
    <recommendedName>
        <fullName evidence="1">HD/PDEase domain-containing protein</fullName>
    </recommendedName>
</protein>
<sequence length="214" mass="25229">MNKDIILKETKSFVKDKLYKEGSGHDWFHIKRVYNLATYICEKEGGDEFIIKMTSLLHDIDDWKFSNNNKTTESFLKSLHVDEESIYKIMNIITTMSYKGGVVNSHQNNLEGKIVQDADRLDALGAIGIARAFTYGGSKNRLMYDPHIKPKNFQNLDEVKNLDNHTINHFYEKLLKLKDLINTDTAKQIAEERHRFMEIYLDEFYYEWNFNKEK</sequence>
<dbReference type="SUPFAM" id="SSF109604">
    <property type="entry name" value="HD-domain/PDEase-like"/>
    <property type="match status" value="1"/>
</dbReference>
<feature type="domain" description="HD/PDEase" evidence="1">
    <location>
        <begin position="22"/>
        <end position="133"/>
    </location>
</feature>
<evidence type="ECO:0000313" key="2">
    <source>
        <dbReference type="EMBL" id="WWD84717.1"/>
    </source>
</evidence>
<evidence type="ECO:0000259" key="1">
    <source>
        <dbReference type="SMART" id="SM00471"/>
    </source>
</evidence>
<dbReference type="Proteomes" id="UP001348492">
    <property type="component" value="Chromosome"/>
</dbReference>
<name>A0ABZ2EYC9_9FIRM</name>
<keyword evidence="3" id="KW-1185">Reference proteome</keyword>
<accession>A0ABZ2EYC9</accession>
<proteinExistence type="predicted"/>
<evidence type="ECO:0000313" key="3">
    <source>
        <dbReference type="Proteomes" id="UP001348492"/>
    </source>
</evidence>
<dbReference type="Pfam" id="PF01966">
    <property type="entry name" value="HD"/>
    <property type="match status" value="1"/>
</dbReference>
<dbReference type="Gene3D" id="1.20.58.1910">
    <property type="match status" value="1"/>
</dbReference>
<dbReference type="EMBL" id="CP117523">
    <property type="protein sequence ID" value="WWD84717.1"/>
    <property type="molecule type" value="Genomic_DNA"/>
</dbReference>
<dbReference type="PANTHER" id="PTHR33594:SF1">
    <property type="entry name" value="HD_PDEASE DOMAIN-CONTAINING PROTEIN"/>
    <property type="match status" value="1"/>
</dbReference>
<dbReference type="Gene3D" id="1.10.472.50">
    <property type="entry name" value="HD-domain/PDEase-like"/>
    <property type="match status" value="1"/>
</dbReference>
<dbReference type="PANTHER" id="PTHR33594">
    <property type="entry name" value="SUPERFAMILY HYDROLASE, PUTATIVE (AFU_ORTHOLOGUE AFUA_1G03035)-RELATED"/>
    <property type="match status" value="1"/>
</dbReference>
<organism evidence="2 3">
    <name type="scientific">Terrisporobacter glycolicus ATCC 14880 = DSM 1288</name>
    <dbReference type="NCBI Taxonomy" id="1121315"/>
    <lineage>
        <taxon>Bacteria</taxon>
        <taxon>Bacillati</taxon>
        <taxon>Bacillota</taxon>
        <taxon>Clostridia</taxon>
        <taxon>Peptostreptococcales</taxon>
        <taxon>Peptostreptococcaceae</taxon>
        <taxon>Terrisporobacter</taxon>
    </lineage>
</organism>
<dbReference type="InterPro" id="IPR006674">
    <property type="entry name" value="HD_domain"/>
</dbReference>
<dbReference type="InterPro" id="IPR003607">
    <property type="entry name" value="HD/PDEase_dom"/>
</dbReference>
<reference evidence="2 3" key="1">
    <citation type="journal article" date="2023" name="PLoS ONE">
        <title>Genome-based metabolic and phylogenomic analysis of three Terrisporobacter species.</title>
        <authorList>
            <person name="Boer T."/>
            <person name="Bengelsdorf F.R."/>
            <person name="Bomeke M."/>
            <person name="Daniel R."/>
            <person name="Poehlein A."/>
        </authorList>
    </citation>
    <scope>NUCLEOTIDE SEQUENCE [LARGE SCALE GENOMIC DNA]</scope>
    <source>
        <strain evidence="2 3">DSM 1288</strain>
    </source>
</reference>
<dbReference type="RefSeq" id="WP_018591363.1">
    <property type="nucleotide sequence ID" value="NZ_CP117523.1"/>
</dbReference>